<feature type="transmembrane region" description="Helical" evidence="2">
    <location>
        <begin position="76"/>
        <end position="96"/>
    </location>
</feature>
<protein>
    <submittedName>
        <fullName evidence="3">Uncharacterized protein</fullName>
    </submittedName>
</protein>
<comment type="caution">
    <text evidence="3">The sequence shown here is derived from an EMBL/GenBank/DDBJ whole genome shotgun (WGS) entry which is preliminary data.</text>
</comment>
<feature type="transmembrane region" description="Helical" evidence="2">
    <location>
        <begin position="116"/>
        <end position="140"/>
    </location>
</feature>
<proteinExistence type="predicted"/>
<keyword evidence="4" id="KW-1185">Reference proteome</keyword>
<feature type="transmembrane region" description="Helical" evidence="2">
    <location>
        <begin position="51"/>
        <end position="69"/>
    </location>
</feature>
<dbReference type="EMBL" id="MWWU01000001">
    <property type="protein sequence ID" value="OZG56853.1"/>
    <property type="molecule type" value="Genomic_DNA"/>
</dbReference>
<sequence>MKAIRSAFRFTWNKEHLLAFIAAAEVILFSCTFLTRMVVWSVVPDSNSNSLLFFFPILISTVIVSVFLGMTDGISLTAPAIEISLISLGLFALSAYNTKKYSLVHLSLGKTALYSARVLGIIALIVLLSYCVGVAFRPGLAHLEHQWEKANNTSLPFEDKGFFFIAALMCLLVAFVVITSPMHTLYLLAELACFPAAMFVLVWYSVDHYPQLNKLVAILAGITVLSLAVFYGFVALTHTHINEPANWAIAAIAPFICGSALGVLTSMIRAAVQKARAKRPATRPSHRTARRAHEINNDDTSRAAHRTARRPSHRVRPSAQAGPAQHQRAPKKK</sequence>
<evidence type="ECO:0000313" key="4">
    <source>
        <dbReference type="Proteomes" id="UP000228976"/>
    </source>
</evidence>
<keyword evidence="2" id="KW-1133">Transmembrane helix</keyword>
<organism evidence="3 4">
    <name type="scientific">Aeriscardovia aeriphila</name>
    <dbReference type="NCBI Taxonomy" id="218139"/>
    <lineage>
        <taxon>Bacteria</taxon>
        <taxon>Bacillati</taxon>
        <taxon>Actinomycetota</taxon>
        <taxon>Actinomycetes</taxon>
        <taxon>Bifidobacteriales</taxon>
        <taxon>Bifidobacteriaceae</taxon>
        <taxon>Aeriscardovia</taxon>
    </lineage>
</organism>
<name>A0A261FD01_9BIFI</name>
<feature type="transmembrane region" description="Helical" evidence="2">
    <location>
        <begin position="248"/>
        <end position="272"/>
    </location>
</feature>
<feature type="compositionally biased region" description="Basic residues" evidence="1">
    <location>
        <begin position="275"/>
        <end position="290"/>
    </location>
</feature>
<evidence type="ECO:0000313" key="3">
    <source>
        <dbReference type="EMBL" id="OZG56853.1"/>
    </source>
</evidence>
<evidence type="ECO:0000256" key="2">
    <source>
        <dbReference type="SAM" id="Phobius"/>
    </source>
</evidence>
<feature type="transmembrane region" description="Helical" evidence="2">
    <location>
        <begin position="161"/>
        <end position="179"/>
    </location>
</feature>
<dbReference type="Proteomes" id="UP000228976">
    <property type="component" value="Unassembled WGS sequence"/>
</dbReference>
<evidence type="ECO:0000256" key="1">
    <source>
        <dbReference type="SAM" id="MobiDB-lite"/>
    </source>
</evidence>
<dbReference type="AlphaFoldDB" id="A0A261FD01"/>
<feature type="compositionally biased region" description="Basic residues" evidence="1">
    <location>
        <begin position="303"/>
        <end position="316"/>
    </location>
</feature>
<feature type="compositionally biased region" description="Basic and acidic residues" evidence="1">
    <location>
        <begin position="291"/>
        <end position="302"/>
    </location>
</feature>
<accession>A0A261FD01</accession>
<feature type="transmembrane region" description="Helical" evidence="2">
    <location>
        <begin position="216"/>
        <end position="236"/>
    </location>
</feature>
<feature type="transmembrane region" description="Helical" evidence="2">
    <location>
        <begin position="16"/>
        <end position="39"/>
    </location>
</feature>
<reference evidence="3 4" key="1">
    <citation type="journal article" date="2017" name="BMC Genomics">
        <title>Comparative genomic and phylogenomic analyses of the Bifidobacteriaceae family.</title>
        <authorList>
            <person name="Lugli G.A."/>
            <person name="Milani C."/>
            <person name="Turroni F."/>
            <person name="Duranti S."/>
            <person name="Mancabelli L."/>
            <person name="Mangifesta M."/>
            <person name="Ferrario C."/>
            <person name="Modesto M."/>
            <person name="Mattarelli P."/>
            <person name="Jiri K."/>
            <person name="van Sinderen D."/>
            <person name="Ventura M."/>
        </authorList>
    </citation>
    <scope>NUCLEOTIDE SEQUENCE [LARGE SCALE GENOMIC DNA]</scope>
    <source>
        <strain evidence="3 4">LMG 21773</strain>
    </source>
</reference>
<keyword evidence="2" id="KW-0472">Membrane</keyword>
<gene>
    <name evidence="3" type="ORF">AEAE_0162</name>
</gene>
<keyword evidence="2" id="KW-0812">Transmembrane</keyword>
<feature type="transmembrane region" description="Helical" evidence="2">
    <location>
        <begin position="185"/>
        <end position="204"/>
    </location>
</feature>
<feature type="region of interest" description="Disordered" evidence="1">
    <location>
        <begin position="275"/>
        <end position="333"/>
    </location>
</feature>
<dbReference type="RefSeq" id="WP_094689281.1">
    <property type="nucleotide sequence ID" value="NZ_JACBYZ010000001.1"/>
</dbReference>